<dbReference type="AlphaFoldDB" id="A0A0A1UKY3"/>
<sequence>MKGQLYTRQIGRKEEFNRRQPGNVLDVCGWPSSIRRIDILRRCSP</sequence>
<reference evidence="2" key="1">
    <citation type="journal article" date="2014" name="Genome Announc.">
        <title>Draft genome sequence of the plant-pathogenic soil fungus Rhizoctonia solani anastomosis group 3 strain Rhs1AP.</title>
        <authorList>
            <person name="Cubeta M.A."/>
            <person name="Thomas E."/>
            <person name="Dean R.A."/>
            <person name="Jabaji S."/>
            <person name="Neate S.M."/>
            <person name="Tavantzis S."/>
            <person name="Toda T."/>
            <person name="Vilgalys R."/>
            <person name="Bharathan N."/>
            <person name="Fedorova-Abrams N."/>
            <person name="Pakala S.B."/>
            <person name="Pakala S.M."/>
            <person name="Zafar N."/>
            <person name="Joardar V."/>
            <person name="Losada L."/>
            <person name="Nierman W.C."/>
        </authorList>
    </citation>
    <scope>NUCLEOTIDE SEQUENCE [LARGE SCALE GENOMIC DNA]</scope>
    <source>
        <strain evidence="2">AG-3</strain>
    </source>
</reference>
<name>A0A0A1UKY3_9AGAM</name>
<dbReference type="EMBL" id="JATN01000321">
    <property type="protein sequence ID" value="EUC59652.1"/>
    <property type="molecule type" value="Genomic_DNA"/>
</dbReference>
<gene>
    <name evidence="1" type="ORF">RSOL_321910</name>
</gene>
<accession>A0A0A1UKY3</accession>
<organism evidence="1 2">
    <name type="scientific">Rhizoctonia solani AG-3 Rhs1AP</name>
    <dbReference type="NCBI Taxonomy" id="1086054"/>
    <lineage>
        <taxon>Eukaryota</taxon>
        <taxon>Fungi</taxon>
        <taxon>Dikarya</taxon>
        <taxon>Basidiomycota</taxon>
        <taxon>Agaricomycotina</taxon>
        <taxon>Agaricomycetes</taxon>
        <taxon>Cantharellales</taxon>
        <taxon>Ceratobasidiaceae</taxon>
        <taxon>Rhizoctonia</taxon>
    </lineage>
</organism>
<proteinExistence type="predicted"/>
<protein>
    <submittedName>
        <fullName evidence="1">Uncharacterized protein</fullName>
    </submittedName>
</protein>
<comment type="caution">
    <text evidence="1">The sequence shown here is derived from an EMBL/GenBank/DDBJ whole genome shotgun (WGS) entry which is preliminary data.</text>
</comment>
<evidence type="ECO:0000313" key="1">
    <source>
        <dbReference type="EMBL" id="EUC59652.1"/>
    </source>
</evidence>
<evidence type="ECO:0000313" key="2">
    <source>
        <dbReference type="Proteomes" id="UP000030108"/>
    </source>
</evidence>
<dbReference type="Proteomes" id="UP000030108">
    <property type="component" value="Unassembled WGS sequence"/>
</dbReference>